<proteinExistence type="predicted"/>
<organism evidence="2 3">
    <name type="scientific">Rhynchosporium graminicola</name>
    <dbReference type="NCBI Taxonomy" id="2792576"/>
    <lineage>
        <taxon>Eukaryota</taxon>
        <taxon>Fungi</taxon>
        <taxon>Dikarya</taxon>
        <taxon>Ascomycota</taxon>
        <taxon>Pezizomycotina</taxon>
        <taxon>Leotiomycetes</taxon>
        <taxon>Helotiales</taxon>
        <taxon>Ploettnerulaceae</taxon>
        <taxon>Rhynchosporium</taxon>
    </lineage>
</organism>
<comment type="caution">
    <text evidence="2">The sequence shown here is derived from an EMBL/GenBank/DDBJ whole genome shotgun (WGS) entry which is preliminary data.</text>
</comment>
<reference evidence="3" key="1">
    <citation type="submission" date="2016-03" db="EMBL/GenBank/DDBJ databases">
        <authorList>
            <person name="Ploux O."/>
        </authorList>
    </citation>
    <scope>NUCLEOTIDE SEQUENCE [LARGE SCALE GENOMIC DNA]</scope>
    <source>
        <strain evidence="3">UK7</strain>
    </source>
</reference>
<evidence type="ECO:0000256" key="1">
    <source>
        <dbReference type="SAM" id="Phobius"/>
    </source>
</evidence>
<evidence type="ECO:0000313" key="2">
    <source>
        <dbReference type="EMBL" id="CZT10790.1"/>
    </source>
</evidence>
<keyword evidence="1" id="KW-1133">Transmembrane helix</keyword>
<gene>
    <name evidence="2" type="ORF">RCO7_05678</name>
</gene>
<keyword evidence="1" id="KW-0472">Membrane</keyword>
<accession>A0A1E1LJX1</accession>
<feature type="transmembrane region" description="Helical" evidence="1">
    <location>
        <begin position="37"/>
        <end position="61"/>
    </location>
</feature>
<dbReference type="InParanoid" id="A0A1E1LJX1"/>
<evidence type="ECO:0000313" key="3">
    <source>
        <dbReference type="Proteomes" id="UP000178129"/>
    </source>
</evidence>
<keyword evidence="3" id="KW-1185">Reference proteome</keyword>
<dbReference type="EMBL" id="FJUW01000058">
    <property type="protein sequence ID" value="CZT10790.1"/>
    <property type="molecule type" value="Genomic_DNA"/>
</dbReference>
<dbReference type="AlphaFoldDB" id="A0A1E1LJX1"/>
<keyword evidence="1" id="KW-0812">Transmembrane</keyword>
<name>A0A1E1LJX1_9HELO</name>
<protein>
    <submittedName>
        <fullName evidence="2">Uncharacterized protein</fullName>
    </submittedName>
</protein>
<sequence length="84" mass="9349">MSDWKTRMGRLSRNPKFSIFESLSSKIDGASEKKLDVWILFLIGEAVMSTIGLVAILALQFEPRVAALDYRKVDGLGLSDDDSK</sequence>
<dbReference type="Proteomes" id="UP000178129">
    <property type="component" value="Unassembled WGS sequence"/>
</dbReference>